<dbReference type="AlphaFoldDB" id="A0A9Q1FZ38"/>
<sequence length="116" mass="13299">MTNKSTWRNLRSKAQWRCSPVLRELLRQLDRGVGGAESRAICAVIVHSWRWDRWSVLSARPPPLPIQTGRTAFREPGRIKGDFHQEKGVFLTWRREGVCGVVACAFCEKHTGREKA</sequence>
<evidence type="ECO:0000313" key="2">
    <source>
        <dbReference type="Proteomes" id="UP001152622"/>
    </source>
</evidence>
<organism evidence="1 2">
    <name type="scientific">Synaphobranchus kaupii</name>
    <name type="common">Kaup's arrowtooth eel</name>
    <dbReference type="NCBI Taxonomy" id="118154"/>
    <lineage>
        <taxon>Eukaryota</taxon>
        <taxon>Metazoa</taxon>
        <taxon>Chordata</taxon>
        <taxon>Craniata</taxon>
        <taxon>Vertebrata</taxon>
        <taxon>Euteleostomi</taxon>
        <taxon>Actinopterygii</taxon>
        <taxon>Neopterygii</taxon>
        <taxon>Teleostei</taxon>
        <taxon>Anguilliformes</taxon>
        <taxon>Synaphobranchidae</taxon>
        <taxon>Synaphobranchus</taxon>
    </lineage>
</organism>
<dbReference type="EMBL" id="JAINUF010000003">
    <property type="protein sequence ID" value="KAJ8370346.1"/>
    <property type="molecule type" value="Genomic_DNA"/>
</dbReference>
<dbReference type="Proteomes" id="UP001152622">
    <property type="component" value="Chromosome 3"/>
</dbReference>
<gene>
    <name evidence="1" type="ORF">SKAU_G00103740</name>
</gene>
<keyword evidence="2" id="KW-1185">Reference proteome</keyword>
<name>A0A9Q1FZ38_SYNKA</name>
<reference evidence="1" key="1">
    <citation type="journal article" date="2023" name="Science">
        <title>Genome structures resolve the early diversification of teleost fishes.</title>
        <authorList>
            <person name="Parey E."/>
            <person name="Louis A."/>
            <person name="Montfort J."/>
            <person name="Bouchez O."/>
            <person name="Roques C."/>
            <person name="Iampietro C."/>
            <person name="Lluch J."/>
            <person name="Castinel A."/>
            <person name="Donnadieu C."/>
            <person name="Desvignes T."/>
            <person name="Floi Bucao C."/>
            <person name="Jouanno E."/>
            <person name="Wen M."/>
            <person name="Mejri S."/>
            <person name="Dirks R."/>
            <person name="Jansen H."/>
            <person name="Henkel C."/>
            <person name="Chen W.J."/>
            <person name="Zahm M."/>
            <person name="Cabau C."/>
            <person name="Klopp C."/>
            <person name="Thompson A.W."/>
            <person name="Robinson-Rechavi M."/>
            <person name="Braasch I."/>
            <person name="Lecointre G."/>
            <person name="Bobe J."/>
            <person name="Postlethwait J.H."/>
            <person name="Berthelot C."/>
            <person name="Roest Crollius H."/>
            <person name="Guiguen Y."/>
        </authorList>
    </citation>
    <scope>NUCLEOTIDE SEQUENCE</scope>
    <source>
        <strain evidence="1">WJC10195</strain>
    </source>
</reference>
<evidence type="ECO:0000313" key="1">
    <source>
        <dbReference type="EMBL" id="KAJ8370346.1"/>
    </source>
</evidence>
<protein>
    <submittedName>
        <fullName evidence="1">Uncharacterized protein</fullName>
    </submittedName>
</protein>
<accession>A0A9Q1FZ38</accession>
<proteinExistence type="predicted"/>
<comment type="caution">
    <text evidence="1">The sequence shown here is derived from an EMBL/GenBank/DDBJ whole genome shotgun (WGS) entry which is preliminary data.</text>
</comment>